<dbReference type="RefSeq" id="WP_069976483.1">
    <property type="nucleotide sequence ID" value="NZ_CP017269.1"/>
</dbReference>
<reference evidence="4 5" key="1">
    <citation type="submission" date="2016-09" db="EMBL/GenBank/DDBJ databases">
        <title>Genomic analysis reveals versatility of anaerobic energy metabolism of Geosporobacter ferrireducens IRF9 of phylum Firmicutes.</title>
        <authorList>
            <person name="Kim S.-J."/>
        </authorList>
    </citation>
    <scope>NUCLEOTIDE SEQUENCE [LARGE SCALE GENOMIC DNA]</scope>
    <source>
        <strain evidence="4 5">IRF9</strain>
    </source>
</reference>
<dbReference type="Pfam" id="PF01990">
    <property type="entry name" value="ATP-synt_F"/>
    <property type="match status" value="1"/>
</dbReference>
<protein>
    <submittedName>
        <fullName evidence="4">ATP synthase subunit F</fullName>
    </submittedName>
</protein>
<gene>
    <name evidence="4" type="ORF">Gferi_11230</name>
</gene>
<dbReference type="InterPro" id="IPR008218">
    <property type="entry name" value="ATPase_V1-cplx_f_g_su"/>
</dbReference>
<accession>A0A1D8GGR8</accession>
<evidence type="ECO:0000256" key="1">
    <source>
        <dbReference type="ARBA" id="ARBA00010148"/>
    </source>
</evidence>
<name>A0A1D8GGR8_9FIRM</name>
<dbReference type="OrthoDB" id="46791at2"/>
<proteinExistence type="inferred from homology"/>
<dbReference type="Gene3D" id="3.40.50.10580">
    <property type="entry name" value="ATPase, V1 complex, subunit F"/>
    <property type="match status" value="1"/>
</dbReference>
<keyword evidence="5" id="KW-1185">Reference proteome</keyword>
<keyword evidence="3" id="KW-0406">Ion transport</keyword>
<comment type="similarity">
    <text evidence="1">Belongs to the V-ATPase F subunit family.</text>
</comment>
<dbReference type="EMBL" id="CP017269">
    <property type="protein sequence ID" value="AOT70112.1"/>
    <property type="molecule type" value="Genomic_DNA"/>
</dbReference>
<dbReference type="AlphaFoldDB" id="A0A1D8GGR8"/>
<dbReference type="GO" id="GO:0046961">
    <property type="term" value="F:proton-transporting ATPase activity, rotational mechanism"/>
    <property type="evidence" value="ECO:0007669"/>
    <property type="project" value="InterPro"/>
</dbReference>
<dbReference type="InterPro" id="IPR036906">
    <property type="entry name" value="ATPase_V1_fsu_sf"/>
</dbReference>
<dbReference type="STRING" id="1424294.Gferi_11230"/>
<evidence type="ECO:0000256" key="3">
    <source>
        <dbReference type="ARBA" id="ARBA00023065"/>
    </source>
</evidence>
<sequence length="102" mass="11419">MRVHLISDNVDTLVGMRLAGIVGVVLHEREAVLQELDQAMQDESIGILIVTEKIMALAKEEIMTLKLKENRPLVVEIPDRHGPSKGSDYITRYIKDSIGIKI</sequence>
<evidence type="ECO:0000313" key="4">
    <source>
        <dbReference type="EMBL" id="AOT70112.1"/>
    </source>
</evidence>
<dbReference type="Proteomes" id="UP000095743">
    <property type="component" value="Chromosome"/>
</dbReference>
<evidence type="ECO:0000256" key="2">
    <source>
        <dbReference type="ARBA" id="ARBA00022448"/>
    </source>
</evidence>
<dbReference type="KEGG" id="gfe:Gferi_11230"/>
<keyword evidence="2" id="KW-0813">Transport</keyword>
<organism evidence="4 5">
    <name type="scientific">Geosporobacter ferrireducens</name>
    <dbReference type="NCBI Taxonomy" id="1424294"/>
    <lineage>
        <taxon>Bacteria</taxon>
        <taxon>Bacillati</taxon>
        <taxon>Bacillota</taxon>
        <taxon>Clostridia</taxon>
        <taxon>Peptostreptococcales</taxon>
        <taxon>Thermotaleaceae</taxon>
        <taxon>Geosporobacter</taxon>
    </lineage>
</organism>
<evidence type="ECO:0000313" key="5">
    <source>
        <dbReference type="Proteomes" id="UP000095743"/>
    </source>
</evidence>
<dbReference type="SUPFAM" id="SSF159468">
    <property type="entry name" value="AtpF-like"/>
    <property type="match status" value="1"/>
</dbReference>